<organism evidence="2 3">
    <name type="scientific">Alteribacillus persepolensis</name>
    <dbReference type="NCBI Taxonomy" id="568899"/>
    <lineage>
        <taxon>Bacteria</taxon>
        <taxon>Bacillati</taxon>
        <taxon>Bacillota</taxon>
        <taxon>Bacilli</taxon>
        <taxon>Bacillales</taxon>
        <taxon>Bacillaceae</taxon>
        <taxon>Alteribacillus</taxon>
    </lineage>
</organism>
<feature type="domain" description="HD" evidence="1">
    <location>
        <begin position="33"/>
        <end position="125"/>
    </location>
</feature>
<dbReference type="InterPro" id="IPR006674">
    <property type="entry name" value="HD_domain"/>
</dbReference>
<gene>
    <name evidence="2" type="ORF">SAMN05192534_12813</name>
</gene>
<reference evidence="2 3" key="1">
    <citation type="submission" date="2016-10" db="EMBL/GenBank/DDBJ databases">
        <authorList>
            <person name="de Groot N.N."/>
        </authorList>
    </citation>
    <scope>NUCLEOTIDE SEQUENCE [LARGE SCALE GENOMIC DNA]</scope>
    <source>
        <strain evidence="2 3">DSM 21632</strain>
    </source>
</reference>
<accession>A0A1G8J328</accession>
<proteinExistence type="predicted"/>
<evidence type="ECO:0000313" key="3">
    <source>
        <dbReference type="Proteomes" id="UP000199163"/>
    </source>
</evidence>
<dbReference type="STRING" id="568899.SAMN05192534_12813"/>
<evidence type="ECO:0000313" key="2">
    <source>
        <dbReference type="EMBL" id="SDI25070.1"/>
    </source>
</evidence>
<dbReference type="Gene3D" id="1.10.3210.10">
    <property type="entry name" value="Hypothetical protein af1432"/>
    <property type="match status" value="1"/>
</dbReference>
<dbReference type="Proteomes" id="UP000199163">
    <property type="component" value="Unassembled WGS sequence"/>
</dbReference>
<keyword evidence="3" id="KW-1185">Reference proteome</keyword>
<evidence type="ECO:0000259" key="1">
    <source>
        <dbReference type="Pfam" id="PF01966"/>
    </source>
</evidence>
<dbReference type="PANTHER" id="PTHR35569">
    <property type="entry name" value="CYANAMIDE HYDRATASE DDI2-RELATED"/>
    <property type="match status" value="1"/>
</dbReference>
<protein>
    <submittedName>
        <fullName evidence="2">HD superfamily phosphodieaserase, includes HD domain of RNase Y</fullName>
    </submittedName>
</protein>
<name>A0A1G8J328_9BACI</name>
<dbReference type="SUPFAM" id="SSF109604">
    <property type="entry name" value="HD-domain/PDEase-like"/>
    <property type="match status" value="1"/>
</dbReference>
<dbReference type="PANTHER" id="PTHR35569:SF1">
    <property type="entry name" value="CYANAMIDE HYDRATASE DDI2-RELATED"/>
    <property type="match status" value="1"/>
</dbReference>
<dbReference type="EMBL" id="FNDK01000028">
    <property type="protein sequence ID" value="SDI25070.1"/>
    <property type="molecule type" value="Genomic_DNA"/>
</dbReference>
<dbReference type="AlphaFoldDB" id="A0A1G8J328"/>
<dbReference type="Pfam" id="PF01966">
    <property type="entry name" value="HD"/>
    <property type="match status" value="1"/>
</dbReference>
<sequence length="213" mass="24313">MMVQEVAGIKIPDSTLAKDAADILREHGNDLLWNHSNRVFLFGAVNGLQAKQKYDLELLYVSALFHDLGLTKEFSSPDLRFEVDGANAARSFLQHYQIPDESIRLVWDAIALHTTPGVAEHKESEVALLFSGVGLDVMGDGFEQFPDDLREEIIKVFPRNNFKKEIIPAFYEGFKHKPETTFGNMKEDVITHFRPEYKNKNFCQCILHSPWSE</sequence>